<feature type="domain" description="eCIS core" evidence="3">
    <location>
        <begin position="44"/>
        <end position="120"/>
    </location>
</feature>
<feature type="transmembrane region" description="Helical" evidence="2">
    <location>
        <begin position="636"/>
        <end position="662"/>
    </location>
</feature>
<dbReference type="Proteomes" id="UP000579605">
    <property type="component" value="Unassembled WGS sequence"/>
</dbReference>
<name>A0A852ZQL0_9ACTN</name>
<protein>
    <recommendedName>
        <fullName evidence="3">eCIS core domain-containing protein</fullName>
    </recommendedName>
</protein>
<keyword evidence="2" id="KW-1133">Transmembrane helix</keyword>
<dbReference type="EMBL" id="JACBZH010000001">
    <property type="protein sequence ID" value="NYH90826.1"/>
    <property type="molecule type" value="Genomic_DNA"/>
</dbReference>
<dbReference type="Pfam" id="PF13699">
    <property type="entry name" value="eCIS_core"/>
    <property type="match status" value="1"/>
</dbReference>
<reference evidence="4 5" key="1">
    <citation type="submission" date="2020-07" db="EMBL/GenBank/DDBJ databases">
        <title>Sequencing the genomes of 1000 actinobacteria strains.</title>
        <authorList>
            <person name="Klenk H.-P."/>
        </authorList>
    </citation>
    <scope>NUCLEOTIDE SEQUENCE [LARGE SCALE GENOMIC DNA]</scope>
    <source>
        <strain evidence="4 5">DSM 18448</strain>
    </source>
</reference>
<evidence type="ECO:0000256" key="2">
    <source>
        <dbReference type="SAM" id="Phobius"/>
    </source>
</evidence>
<keyword evidence="5" id="KW-1185">Reference proteome</keyword>
<evidence type="ECO:0000313" key="4">
    <source>
        <dbReference type="EMBL" id="NYH90826.1"/>
    </source>
</evidence>
<feature type="region of interest" description="Disordered" evidence="1">
    <location>
        <begin position="887"/>
        <end position="915"/>
    </location>
</feature>
<proteinExistence type="predicted"/>
<organism evidence="4 5">
    <name type="scientific">Actinopolymorpha rutila</name>
    <dbReference type="NCBI Taxonomy" id="446787"/>
    <lineage>
        <taxon>Bacteria</taxon>
        <taxon>Bacillati</taxon>
        <taxon>Actinomycetota</taxon>
        <taxon>Actinomycetes</taxon>
        <taxon>Propionibacteriales</taxon>
        <taxon>Actinopolymorphaceae</taxon>
        <taxon>Actinopolymorpha</taxon>
    </lineage>
</organism>
<sequence length="1048" mass="111910">MGVEHAAPAAAVGQGGVAGAAAVRTPDLLPTPPPGLVPGPGRTLPTGVAAALSGRLGFDVGEIRIHTDSEAASANRRLGSLAHSVGDHVLFAADAYAPHTTDGQALLAHEIAHVAQQRAGRTDAEEVLEREAGAAEAGAALGPWARTHAFSSPRIGVHLRPGDAVSITVEPHPDGTARFTATLEGGGTATAGGTCRDLPAGAYWAQMRTATLILTHDDGSPMPRSDLTFVPDNAGNRAFLRAVTRTTDPMRFTVTATAAASGGGGGATAPDQYADQRRQLDELPDRIRAVLFSSDTHATPPRPEDYTTLLRIAAKLATLTEEELAEYAERTTRDTTDATAFESSVDAFVARMEARRATLREADDATAALTGMDQVYEMYRSWQAGLLMGGPPSWIAGWEAQATADLPATAAGTMNELYLRMRRAMDPYGYRNLAAFETALARFLAAFRETAMVRASELLDRYEHVLRQERERYSAGGAALTSLNTDLAGARTTFSAAEVYRRDALAAHSGWDPESVSASYAAGAEYRRRLGAGRAEVHALADTNPVLGYTNAPVDELARTTDEAGTGRVLTTYIDDSLTKVASTRDRLRGNHEIVFRLDTLVARTKAQLGIDDTSIWAKIITDHQAPTLDDVERDLMLGVLGLALGVASGGSAVAAVAALGLSSYMALQTYEDYALRNDAYGAQLLSEEPSLAWVVLAVVAVVADLAVVASVIRPIRPALQAFQRTGDIGALEAELSGVEESIRRSILARAELELRARGGWDAIWAKVVPPGAARASVFGLDLLAEQLGKVVYSIQLNLRRGFNTFTRWRLTREATDLIGEMNALTPAQLARVRQLYSQGVENLQRITSHGRRLGMTAEEVEAAVQGWAQRGTGTVDDVLAEMTASRAGRPATTGGAWTPPKSWNGPANHGRWSGVRGNSGWIDDRESVIRIVGRQAPGGEANPIPFHQGEIDFGRWAQGEVQVPGLVGDHATDMARIRLAIAERQGLVPDGSRTRRIEAALEWLRNADDGFGGRGLAPHHAGGNRVQLVPKDLHRVQHTDVGIYDID</sequence>
<gene>
    <name evidence="4" type="ORF">F4554_003464</name>
</gene>
<evidence type="ECO:0000256" key="1">
    <source>
        <dbReference type="SAM" id="MobiDB-lite"/>
    </source>
</evidence>
<evidence type="ECO:0000313" key="5">
    <source>
        <dbReference type="Proteomes" id="UP000579605"/>
    </source>
</evidence>
<accession>A0A852ZQL0</accession>
<keyword evidence="2" id="KW-0472">Membrane</keyword>
<keyword evidence="2" id="KW-0812">Transmembrane</keyword>
<dbReference type="AlphaFoldDB" id="A0A852ZQL0"/>
<feature type="transmembrane region" description="Helical" evidence="2">
    <location>
        <begin position="692"/>
        <end position="713"/>
    </location>
</feature>
<evidence type="ECO:0000259" key="3">
    <source>
        <dbReference type="Pfam" id="PF13699"/>
    </source>
</evidence>
<dbReference type="InterPro" id="IPR025295">
    <property type="entry name" value="eCIS_core_dom"/>
</dbReference>
<comment type="caution">
    <text evidence="4">The sequence shown here is derived from an EMBL/GenBank/DDBJ whole genome shotgun (WGS) entry which is preliminary data.</text>
</comment>